<dbReference type="PROSITE" id="PS52016">
    <property type="entry name" value="TONB_DEPENDENT_REC_3"/>
    <property type="match status" value="1"/>
</dbReference>
<comment type="caution">
    <text evidence="16">The sequence shown here is derived from an EMBL/GenBank/DDBJ whole genome shotgun (WGS) entry which is preliminary data.</text>
</comment>
<comment type="subcellular location">
    <subcellularLocation>
        <location evidence="1 11">Cell outer membrane</location>
        <topology evidence="1 11">Multi-pass membrane protein</topology>
    </subcellularLocation>
</comment>
<reference evidence="16 17" key="1">
    <citation type="submission" date="2018-06" db="EMBL/GenBank/DDBJ databases">
        <title>Genomic Encyclopedia of Type Strains, Phase III (KMG-III): the genomes of soil and plant-associated and newly described type strains.</title>
        <authorList>
            <person name="Whitman W."/>
        </authorList>
    </citation>
    <scope>NUCLEOTIDE SEQUENCE [LARGE SCALE GENOMIC DNA]</scope>
    <source>
        <strain evidence="16 17">CECT 7377</strain>
    </source>
</reference>
<name>A0A366JBT4_9GAMM</name>
<evidence type="ECO:0000313" key="17">
    <source>
        <dbReference type="Proteomes" id="UP000252792"/>
    </source>
</evidence>
<evidence type="ECO:0000259" key="14">
    <source>
        <dbReference type="Pfam" id="PF00593"/>
    </source>
</evidence>
<dbReference type="RefSeq" id="WP_113916173.1">
    <property type="nucleotide sequence ID" value="NZ_QNSE01000005.1"/>
</dbReference>
<evidence type="ECO:0000256" key="4">
    <source>
        <dbReference type="ARBA" id="ARBA00022496"/>
    </source>
</evidence>
<feature type="signal peptide" evidence="13">
    <location>
        <begin position="1"/>
        <end position="33"/>
    </location>
</feature>
<evidence type="ECO:0000256" key="10">
    <source>
        <dbReference type="ARBA" id="ARBA00023237"/>
    </source>
</evidence>
<dbReference type="GO" id="GO:0009279">
    <property type="term" value="C:cell outer membrane"/>
    <property type="evidence" value="ECO:0007669"/>
    <property type="project" value="UniProtKB-SubCell"/>
</dbReference>
<evidence type="ECO:0000256" key="9">
    <source>
        <dbReference type="ARBA" id="ARBA00023136"/>
    </source>
</evidence>
<dbReference type="SUPFAM" id="SSF56935">
    <property type="entry name" value="Porins"/>
    <property type="match status" value="1"/>
</dbReference>
<dbReference type="InterPro" id="IPR036942">
    <property type="entry name" value="Beta-barrel_TonB_sf"/>
</dbReference>
<proteinExistence type="inferred from homology"/>
<accession>A0A366JBT4</accession>
<protein>
    <submittedName>
        <fullName evidence="16">Outer membrane receptor protein involved in Fe transport</fullName>
    </submittedName>
</protein>
<evidence type="ECO:0000256" key="13">
    <source>
        <dbReference type="SAM" id="SignalP"/>
    </source>
</evidence>
<evidence type="ECO:0000259" key="15">
    <source>
        <dbReference type="Pfam" id="PF07715"/>
    </source>
</evidence>
<keyword evidence="8 12" id="KW-0798">TonB box</keyword>
<dbReference type="InterPro" id="IPR012910">
    <property type="entry name" value="Plug_dom"/>
</dbReference>
<evidence type="ECO:0000256" key="5">
    <source>
        <dbReference type="ARBA" id="ARBA00022692"/>
    </source>
</evidence>
<evidence type="ECO:0000256" key="8">
    <source>
        <dbReference type="ARBA" id="ARBA00023077"/>
    </source>
</evidence>
<evidence type="ECO:0000256" key="3">
    <source>
        <dbReference type="ARBA" id="ARBA00022452"/>
    </source>
</evidence>
<keyword evidence="10 11" id="KW-0998">Cell outer membrane</keyword>
<feature type="domain" description="TonB-dependent receptor plug" evidence="15">
    <location>
        <begin position="52"/>
        <end position="164"/>
    </location>
</feature>
<keyword evidence="9 11" id="KW-0472">Membrane</keyword>
<sequence length="680" mass="73044">MSKTINIRPYNPYKLSLVAISVISAMMVQPTIAAEVDLDTIVITGEKMDKSLKDTITAVTVITSDELETGETKQAKDIATQAPNVIPGSFGNINVRGISGGGAATGGLALITGSRARVATVVDGTSQDWSGYNFSPVGLWDAQQVEVLRGPQSTAQGASAIAGALVINTNDPTFESEAAVQAGLESYKNGNLKYNVAAMSSGAIIEDELAYRIAIDETKGEGWLNYDTNGYDDTPNLSESESLNIRGKLLWQPASIPELSAKLTVNHHKNDGEHIRFASNTEEGIDSQTLTLNSSTISRQQDSTDKSIALDVDYQIRSGLTNSLHISHSNSDLYADGYSVATATNTYDIQQDTTSLENRVIFNSQQSDWSGVLGLYASSKDSVIDATQGALNIDTSYTTNTTAAYGETSYALSNLTQASVGLRIEHEDIDKTGSFFGRSDVDQDLDQTYYLPKVGLTHAVSKATTLGVSIRKGYSPSGTGINVSTNDAYEFDSEAVTAYEVSSKSVFANGTRLSANIFYNDYTDYQAASGFSVVNIDAAHTYGFELEASTWLTNNFELRGSVGLLRSEIDNNDTNEGNQLSGAPETNIGLGFTQYLGDNWSFGADANYVGQYYSTLDNSDANEAGNHTVLDARAQYLLGNLTLTGYVKNLTDEDVVYYREGTVATVGQTRTIGISALYRL</sequence>
<keyword evidence="16" id="KW-0675">Receptor</keyword>
<keyword evidence="2 11" id="KW-0813">Transport</keyword>
<dbReference type="Proteomes" id="UP000252792">
    <property type="component" value="Unassembled WGS sequence"/>
</dbReference>
<feature type="domain" description="TonB-dependent receptor-like beta-barrel" evidence="14">
    <location>
        <begin position="289"/>
        <end position="650"/>
    </location>
</feature>
<organism evidence="16 17">
    <name type="scientific">Marinomonas rhizomae</name>
    <dbReference type="NCBI Taxonomy" id="491948"/>
    <lineage>
        <taxon>Bacteria</taxon>
        <taxon>Pseudomonadati</taxon>
        <taxon>Pseudomonadota</taxon>
        <taxon>Gammaproteobacteria</taxon>
        <taxon>Oceanospirillales</taxon>
        <taxon>Oceanospirillaceae</taxon>
        <taxon>Marinomonas</taxon>
    </lineage>
</organism>
<keyword evidence="5 11" id="KW-0812">Transmembrane</keyword>
<dbReference type="InterPro" id="IPR000531">
    <property type="entry name" value="Beta-barrel_TonB"/>
</dbReference>
<evidence type="ECO:0000256" key="7">
    <source>
        <dbReference type="ARBA" id="ARBA00023065"/>
    </source>
</evidence>
<keyword evidence="4" id="KW-0410">Iron transport</keyword>
<dbReference type="Gene3D" id="2.40.170.20">
    <property type="entry name" value="TonB-dependent receptor, beta-barrel domain"/>
    <property type="match status" value="1"/>
</dbReference>
<keyword evidence="3 11" id="KW-1134">Transmembrane beta strand</keyword>
<keyword evidence="7" id="KW-0406">Ion transport</keyword>
<dbReference type="PANTHER" id="PTHR32552">
    <property type="entry name" value="FERRICHROME IRON RECEPTOR-RELATED"/>
    <property type="match status" value="1"/>
</dbReference>
<dbReference type="AlphaFoldDB" id="A0A366JBT4"/>
<evidence type="ECO:0000256" key="12">
    <source>
        <dbReference type="RuleBase" id="RU003357"/>
    </source>
</evidence>
<keyword evidence="17" id="KW-1185">Reference proteome</keyword>
<evidence type="ECO:0000256" key="6">
    <source>
        <dbReference type="ARBA" id="ARBA00023004"/>
    </source>
</evidence>
<dbReference type="EMBL" id="QNSE01000005">
    <property type="protein sequence ID" value="RBP83809.1"/>
    <property type="molecule type" value="Genomic_DNA"/>
</dbReference>
<keyword evidence="6" id="KW-0408">Iron</keyword>
<dbReference type="Pfam" id="PF07715">
    <property type="entry name" value="Plug"/>
    <property type="match status" value="1"/>
</dbReference>
<evidence type="ECO:0000256" key="2">
    <source>
        <dbReference type="ARBA" id="ARBA00022448"/>
    </source>
</evidence>
<dbReference type="InterPro" id="IPR039426">
    <property type="entry name" value="TonB-dep_rcpt-like"/>
</dbReference>
<evidence type="ECO:0000256" key="11">
    <source>
        <dbReference type="PROSITE-ProRule" id="PRU01360"/>
    </source>
</evidence>
<gene>
    <name evidence="16" type="ORF">DFP80_105129</name>
</gene>
<dbReference type="GO" id="GO:0006826">
    <property type="term" value="P:iron ion transport"/>
    <property type="evidence" value="ECO:0007669"/>
    <property type="project" value="UniProtKB-KW"/>
</dbReference>
<dbReference type="Pfam" id="PF00593">
    <property type="entry name" value="TonB_dep_Rec_b-barrel"/>
    <property type="match status" value="1"/>
</dbReference>
<evidence type="ECO:0000313" key="16">
    <source>
        <dbReference type="EMBL" id="RBP83809.1"/>
    </source>
</evidence>
<keyword evidence="13" id="KW-0732">Signal</keyword>
<feature type="chain" id="PRO_5016951600" evidence="13">
    <location>
        <begin position="34"/>
        <end position="680"/>
    </location>
</feature>
<dbReference type="OrthoDB" id="127311at2"/>
<comment type="similarity">
    <text evidence="11 12">Belongs to the TonB-dependent receptor family.</text>
</comment>
<dbReference type="PANTHER" id="PTHR32552:SF81">
    <property type="entry name" value="TONB-DEPENDENT OUTER MEMBRANE RECEPTOR"/>
    <property type="match status" value="1"/>
</dbReference>
<evidence type="ECO:0000256" key="1">
    <source>
        <dbReference type="ARBA" id="ARBA00004571"/>
    </source>
</evidence>